<dbReference type="SUPFAM" id="SSF52402">
    <property type="entry name" value="Adenine nucleotide alpha hydrolases-like"/>
    <property type="match status" value="2"/>
</dbReference>
<dbReference type="AlphaFoldDB" id="A0A4V1N5C9"/>
<dbReference type="InterPro" id="IPR014729">
    <property type="entry name" value="Rossmann-like_a/b/a_fold"/>
</dbReference>
<dbReference type="EMBL" id="SDJR01000007">
    <property type="protein sequence ID" value="RXR25080.1"/>
    <property type="molecule type" value="Genomic_DNA"/>
</dbReference>
<dbReference type="EMBL" id="SDJQ01000008">
    <property type="protein sequence ID" value="RXR35226.1"/>
    <property type="molecule type" value="Genomic_DNA"/>
</dbReference>
<feature type="domain" description="UspA" evidence="2">
    <location>
        <begin position="161"/>
        <end position="298"/>
    </location>
</feature>
<evidence type="ECO:0000259" key="2">
    <source>
        <dbReference type="Pfam" id="PF00582"/>
    </source>
</evidence>
<evidence type="ECO:0000313" key="4">
    <source>
        <dbReference type="EMBL" id="RXR35226.1"/>
    </source>
</evidence>
<evidence type="ECO:0000256" key="1">
    <source>
        <dbReference type="ARBA" id="ARBA00008791"/>
    </source>
</evidence>
<keyword evidence="6" id="KW-1185">Reference proteome</keyword>
<dbReference type="Gene3D" id="3.40.50.620">
    <property type="entry name" value="HUPs"/>
    <property type="match status" value="2"/>
</dbReference>
<dbReference type="Pfam" id="PF00582">
    <property type="entry name" value="Usp"/>
    <property type="match status" value="2"/>
</dbReference>
<sequence length="312" mass="33083">MRDVVVGVDGSVRSQEALDWALVEAGSRGVPLTAVLAWEPSWKDGPRPSEPADFSHLADLKQDQVLTLLDEARHRTGVEAVTHAEQVQGSAAPALLARAEHAEMLVVGSRGLGRLGRLLLGSVSSAVVQGATQVPVTVVRSTGDDTTEDARVSAAADAPPRVVVGVDGSRTSVHALRHGLEVARRTGAVLDAVFCWQIVTLAPLPDSWGWTPPVDDYEKFAGEQLDRALEAAGVDLPEDQVRRSVVHAHPAKGLIEAAEGAERLVVGNRGTGGFDRLLLGSVSRQAVEYASCPVTVVRRPADQRPADQRPSD</sequence>
<dbReference type="InterPro" id="IPR006015">
    <property type="entry name" value="Universal_stress_UspA"/>
</dbReference>
<dbReference type="RefSeq" id="WP_051703053.1">
    <property type="nucleotide sequence ID" value="NZ_JOFV01000009.1"/>
</dbReference>
<protein>
    <submittedName>
        <fullName evidence="4">Universal stress protein</fullName>
    </submittedName>
</protein>
<name>A0A4V1N5C9_9CELL</name>
<feature type="domain" description="UspA" evidence="2">
    <location>
        <begin position="2"/>
        <end position="140"/>
    </location>
</feature>
<evidence type="ECO:0000313" key="3">
    <source>
        <dbReference type="EMBL" id="RXR25080.1"/>
    </source>
</evidence>
<comment type="caution">
    <text evidence="4">The sequence shown here is derived from an EMBL/GenBank/DDBJ whole genome shotgun (WGS) entry which is preliminary data.</text>
</comment>
<dbReference type="CDD" id="cd00293">
    <property type="entry name" value="USP-like"/>
    <property type="match status" value="1"/>
</dbReference>
<organism evidence="4 5">
    <name type="scientific">Oerskovia turbata</name>
    <dbReference type="NCBI Taxonomy" id="1713"/>
    <lineage>
        <taxon>Bacteria</taxon>
        <taxon>Bacillati</taxon>
        <taxon>Actinomycetota</taxon>
        <taxon>Actinomycetes</taxon>
        <taxon>Micrococcales</taxon>
        <taxon>Cellulomonadaceae</taxon>
        <taxon>Oerskovia</taxon>
    </lineage>
</organism>
<dbReference type="PANTHER" id="PTHR46268:SF6">
    <property type="entry name" value="UNIVERSAL STRESS PROTEIN UP12"/>
    <property type="match status" value="1"/>
</dbReference>
<evidence type="ECO:0000313" key="6">
    <source>
        <dbReference type="Proteomes" id="UP000290517"/>
    </source>
</evidence>
<dbReference type="PANTHER" id="PTHR46268">
    <property type="entry name" value="STRESS RESPONSE PROTEIN NHAX"/>
    <property type="match status" value="1"/>
</dbReference>
<evidence type="ECO:0000313" key="5">
    <source>
        <dbReference type="Proteomes" id="UP000289805"/>
    </source>
</evidence>
<gene>
    <name evidence="3" type="ORF">EQW73_12415</name>
    <name evidence="4" type="ORF">EQW78_06385</name>
</gene>
<dbReference type="OrthoDB" id="3174546at2"/>
<reference evidence="5 6" key="1">
    <citation type="submission" date="2019-01" db="EMBL/GenBank/DDBJ databases">
        <title>Oerskovia turbata Genome sequencing and assembly.</title>
        <authorList>
            <person name="Dou T."/>
        </authorList>
    </citation>
    <scope>NUCLEOTIDE SEQUENCE [LARGE SCALE GENOMIC DNA]</scope>
    <source>
        <strain evidence="4 5">JCM12123</strain>
        <strain evidence="3 6">JCM3160</strain>
    </source>
</reference>
<accession>A0A4V1N5C9</accession>
<dbReference type="InterPro" id="IPR006016">
    <property type="entry name" value="UspA"/>
</dbReference>
<dbReference type="PRINTS" id="PR01438">
    <property type="entry name" value="UNVRSLSTRESS"/>
</dbReference>
<dbReference type="Proteomes" id="UP000290517">
    <property type="component" value="Unassembled WGS sequence"/>
</dbReference>
<proteinExistence type="inferred from homology"/>
<comment type="similarity">
    <text evidence="1">Belongs to the universal stress protein A family.</text>
</comment>
<dbReference type="Proteomes" id="UP000289805">
    <property type="component" value="Unassembled WGS sequence"/>
</dbReference>